<dbReference type="RefSeq" id="WP_185710040.1">
    <property type="nucleotide sequence ID" value="NZ_JAAXCZ010000018.1"/>
</dbReference>
<dbReference type="Proteomes" id="UP000534677">
    <property type="component" value="Unassembled WGS sequence"/>
</dbReference>
<sequence length="174" mass="18241">MLALVVNVAAAESTPPSAIELEAHIASSLSQGDEDGAGVSLAELKALACSGDPIAASRVGRMYLFGNGMLARDLDRARSFLSAAAMRGVPKSAADLVVTIISSSRALDDLREAAKWIKVAQFIDGPEATETTTELLRLAAGSMDLTVGYQAGARWIQNYRNKGGVNEDRPCTSS</sequence>
<proteinExistence type="predicted"/>
<evidence type="ECO:0000313" key="2">
    <source>
        <dbReference type="Proteomes" id="UP000534677"/>
    </source>
</evidence>
<keyword evidence="2" id="KW-1185">Reference proteome</keyword>
<comment type="caution">
    <text evidence="1">The sequence shown here is derived from an EMBL/GenBank/DDBJ whole genome shotgun (WGS) entry which is preliminary data.</text>
</comment>
<dbReference type="SUPFAM" id="SSF81901">
    <property type="entry name" value="HCP-like"/>
    <property type="match status" value="1"/>
</dbReference>
<dbReference type="InterPro" id="IPR011990">
    <property type="entry name" value="TPR-like_helical_dom_sf"/>
</dbReference>
<evidence type="ECO:0008006" key="3">
    <source>
        <dbReference type="Google" id="ProtNLM"/>
    </source>
</evidence>
<protein>
    <recommendedName>
        <fullName evidence="3">Sel1 repeat family protein</fullName>
    </recommendedName>
</protein>
<organism evidence="1 2">
    <name type="scientific">Pseudomonas cremoris</name>
    <dbReference type="NCBI Taxonomy" id="2724178"/>
    <lineage>
        <taxon>Bacteria</taxon>
        <taxon>Pseudomonadati</taxon>
        <taxon>Pseudomonadota</taxon>
        <taxon>Gammaproteobacteria</taxon>
        <taxon>Pseudomonadales</taxon>
        <taxon>Pseudomonadaceae</taxon>
        <taxon>Pseudomonas</taxon>
    </lineage>
</organism>
<dbReference type="EMBL" id="JAAXCZ010000018">
    <property type="protein sequence ID" value="MBC2384526.1"/>
    <property type="molecule type" value="Genomic_DNA"/>
</dbReference>
<gene>
    <name evidence="1" type="ORF">HF209_26640</name>
</gene>
<reference evidence="1 2" key="1">
    <citation type="submission" date="2020-04" db="EMBL/GenBank/DDBJ databases">
        <title>Pseudomonas crami sp. nov., a novel proteolytic bacterial species isolated from cream.</title>
        <authorList>
            <person name="Hofmann K."/>
            <person name="Woller A."/>
            <person name="Huptas C."/>
            <person name="Wenning M."/>
            <person name="Scherer S."/>
            <person name="Doll E.V."/>
        </authorList>
    </citation>
    <scope>NUCLEOTIDE SEQUENCE [LARGE SCALE GENOMIC DNA]</scope>
    <source>
        <strain evidence="1 2">WS 5096</strain>
    </source>
</reference>
<dbReference type="Gene3D" id="1.25.40.10">
    <property type="entry name" value="Tetratricopeptide repeat domain"/>
    <property type="match status" value="1"/>
</dbReference>
<name>A0ABR6TEY2_9PSED</name>
<evidence type="ECO:0000313" key="1">
    <source>
        <dbReference type="EMBL" id="MBC2384526.1"/>
    </source>
</evidence>
<accession>A0ABR6TEY2</accession>